<name>A0A0A8Z5R1_ARUDO</name>
<protein>
    <submittedName>
        <fullName evidence="1">Uncharacterized protein</fullName>
    </submittedName>
</protein>
<organism evidence="1">
    <name type="scientific">Arundo donax</name>
    <name type="common">Giant reed</name>
    <name type="synonym">Donax arundinaceus</name>
    <dbReference type="NCBI Taxonomy" id="35708"/>
    <lineage>
        <taxon>Eukaryota</taxon>
        <taxon>Viridiplantae</taxon>
        <taxon>Streptophyta</taxon>
        <taxon>Embryophyta</taxon>
        <taxon>Tracheophyta</taxon>
        <taxon>Spermatophyta</taxon>
        <taxon>Magnoliopsida</taxon>
        <taxon>Liliopsida</taxon>
        <taxon>Poales</taxon>
        <taxon>Poaceae</taxon>
        <taxon>PACMAD clade</taxon>
        <taxon>Arundinoideae</taxon>
        <taxon>Arundineae</taxon>
        <taxon>Arundo</taxon>
    </lineage>
</organism>
<sequence length="24" mass="2640">MCVCAPPFPRCCCTQSCGDVSFER</sequence>
<dbReference type="EMBL" id="GBRH01263789">
    <property type="protein sequence ID" value="JAD34106.1"/>
    <property type="molecule type" value="Transcribed_RNA"/>
</dbReference>
<reference evidence="1" key="1">
    <citation type="submission" date="2014-09" db="EMBL/GenBank/DDBJ databases">
        <authorList>
            <person name="Magalhaes I.L.F."/>
            <person name="Oliveira U."/>
            <person name="Santos F.R."/>
            <person name="Vidigal T.H.D.A."/>
            <person name="Brescovit A.D."/>
            <person name="Santos A.J."/>
        </authorList>
    </citation>
    <scope>NUCLEOTIDE SEQUENCE</scope>
    <source>
        <tissue evidence="1">Shoot tissue taken approximately 20 cm above the soil surface</tissue>
    </source>
</reference>
<accession>A0A0A8Z5R1</accession>
<dbReference type="AlphaFoldDB" id="A0A0A8Z5R1"/>
<reference evidence="1" key="2">
    <citation type="journal article" date="2015" name="Data Brief">
        <title>Shoot transcriptome of the giant reed, Arundo donax.</title>
        <authorList>
            <person name="Barrero R.A."/>
            <person name="Guerrero F.D."/>
            <person name="Moolhuijzen P."/>
            <person name="Goolsby J.A."/>
            <person name="Tidwell J."/>
            <person name="Bellgard S.E."/>
            <person name="Bellgard M.I."/>
        </authorList>
    </citation>
    <scope>NUCLEOTIDE SEQUENCE</scope>
    <source>
        <tissue evidence="1">Shoot tissue taken approximately 20 cm above the soil surface</tissue>
    </source>
</reference>
<evidence type="ECO:0000313" key="1">
    <source>
        <dbReference type="EMBL" id="JAD34106.1"/>
    </source>
</evidence>
<proteinExistence type="predicted"/>